<dbReference type="STRING" id="589385.SAMN05421504_11441"/>
<dbReference type="Proteomes" id="UP000199515">
    <property type="component" value="Unassembled WGS sequence"/>
</dbReference>
<evidence type="ECO:0000313" key="1">
    <source>
        <dbReference type="EMBL" id="SDZ37903.1"/>
    </source>
</evidence>
<dbReference type="InterPro" id="IPR005297">
    <property type="entry name" value="Lipoprotein_repeat"/>
</dbReference>
<dbReference type="PANTHER" id="PTHR39335:SF1">
    <property type="entry name" value="BLL4220 PROTEIN"/>
    <property type="match status" value="1"/>
</dbReference>
<dbReference type="EMBL" id="FNON01000014">
    <property type="protein sequence ID" value="SDZ37903.1"/>
    <property type="molecule type" value="Genomic_DNA"/>
</dbReference>
<evidence type="ECO:0000313" key="2">
    <source>
        <dbReference type="Proteomes" id="UP000199515"/>
    </source>
</evidence>
<dbReference type="OrthoDB" id="597632at2"/>
<protein>
    <submittedName>
        <fullName evidence="1">Predicted lipoprotein with conserved Yx(FWY)xxD motif</fullName>
    </submittedName>
</protein>
<dbReference type="GO" id="GO:0043448">
    <property type="term" value="P:alkane catabolic process"/>
    <property type="evidence" value="ECO:0007669"/>
    <property type="project" value="TreeGrafter"/>
</dbReference>
<sequence length="169" mass="17444">MWWRGDDPVAPIVVGGRAVQAPVTEQLSATPQVPPPAAKPAPSAPARIAAVRLPTLGNAVVDGDGAVLYRYDRDSARPSMSACVDACTRTWPPVLTAGTPVAVGIDPRLVGTIPRADGTWQVTLGGWPLYRNATASPGKWTGQGVSLTWFAVGPDGSENLNGLPASPTG</sequence>
<keyword evidence="1" id="KW-0449">Lipoprotein</keyword>
<name>A0A1H3SIL4_9PSEU</name>
<reference evidence="1 2" key="1">
    <citation type="submission" date="2016-10" db="EMBL/GenBank/DDBJ databases">
        <authorList>
            <person name="de Groot N.N."/>
        </authorList>
    </citation>
    <scope>NUCLEOTIDE SEQUENCE [LARGE SCALE GENOMIC DNA]</scope>
    <source>
        <strain evidence="1 2">CPCC 202699</strain>
    </source>
</reference>
<dbReference type="PANTHER" id="PTHR39335">
    <property type="entry name" value="BLL4220 PROTEIN"/>
    <property type="match status" value="1"/>
</dbReference>
<proteinExistence type="predicted"/>
<dbReference type="Pfam" id="PF03640">
    <property type="entry name" value="Lipoprotein_15"/>
    <property type="match status" value="2"/>
</dbReference>
<organism evidence="1 2">
    <name type="scientific">Amycolatopsis xylanica</name>
    <dbReference type="NCBI Taxonomy" id="589385"/>
    <lineage>
        <taxon>Bacteria</taxon>
        <taxon>Bacillati</taxon>
        <taxon>Actinomycetota</taxon>
        <taxon>Actinomycetes</taxon>
        <taxon>Pseudonocardiales</taxon>
        <taxon>Pseudonocardiaceae</taxon>
        <taxon>Amycolatopsis</taxon>
    </lineage>
</organism>
<accession>A0A1H3SIL4</accession>
<keyword evidence="2" id="KW-1185">Reference proteome</keyword>
<gene>
    <name evidence="1" type="ORF">SAMN05421504_11441</name>
</gene>
<dbReference type="AlphaFoldDB" id="A0A1H3SIL4"/>